<protein>
    <submittedName>
        <fullName evidence="1">Uncharacterized protein</fullName>
    </submittedName>
</protein>
<evidence type="ECO:0000313" key="1">
    <source>
        <dbReference type="EMBL" id="TEB33880.1"/>
    </source>
</evidence>
<evidence type="ECO:0000313" key="2">
    <source>
        <dbReference type="Proteomes" id="UP000298030"/>
    </source>
</evidence>
<accession>A0A4Y7TI77</accession>
<name>A0A4Y7TI77_COPMI</name>
<comment type="caution">
    <text evidence="1">The sequence shown here is derived from an EMBL/GenBank/DDBJ whole genome shotgun (WGS) entry which is preliminary data.</text>
</comment>
<proteinExistence type="predicted"/>
<dbReference type="EMBL" id="QPFP01000011">
    <property type="protein sequence ID" value="TEB33880.1"/>
    <property type="molecule type" value="Genomic_DNA"/>
</dbReference>
<dbReference type="AlphaFoldDB" id="A0A4Y7TI77"/>
<reference evidence="1 2" key="1">
    <citation type="journal article" date="2019" name="Nat. Ecol. Evol.">
        <title>Megaphylogeny resolves global patterns of mushroom evolution.</title>
        <authorList>
            <person name="Varga T."/>
            <person name="Krizsan K."/>
            <person name="Foldi C."/>
            <person name="Dima B."/>
            <person name="Sanchez-Garcia M."/>
            <person name="Sanchez-Ramirez S."/>
            <person name="Szollosi G.J."/>
            <person name="Szarkandi J.G."/>
            <person name="Papp V."/>
            <person name="Albert L."/>
            <person name="Andreopoulos W."/>
            <person name="Angelini C."/>
            <person name="Antonin V."/>
            <person name="Barry K.W."/>
            <person name="Bougher N.L."/>
            <person name="Buchanan P."/>
            <person name="Buyck B."/>
            <person name="Bense V."/>
            <person name="Catcheside P."/>
            <person name="Chovatia M."/>
            <person name="Cooper J."/>
            <person name="Damon W."/>
            <person name="Desjardin D."/>
            <person name="Finy P."/>
            <person name="Geml J."/>
            <person name="Haridas S."/>
            <person name="Hughes K."/>
            <person name="Justo A."/>
            <person name="Karasinski D."/>
            <person name="Kautmanova I."/>
            <person name="Kiss B."/>
            <person name="Kocsube S."/>
            <person name="Kotiranta H."/>
            <person name="LaButti K.M."/>
            <person name="Lechner B.E."/>
            <person name="Liimatainen K."/>
            <person name="Lipzen A."/>
            <person name="Lukacs Z."/>
            <person name="Mihaltcheva S."/>
            <person name="Morgado L.N."/>
            <person name="Niskanen T."/>
            <person name="Noordeloos M.E."/>
            <person name="Ohm R.A."/>
            <person name="Ortiz-Santana B."/>
            <person name="Ovrebo C."/>
            <person name="Racz N."/>
            <person name="Riley R."/>
            <person name="Savchenko A."/>
            <person name="Shiryaev A."/>
            <person name="Soop K."/>
            <person name="Spirin V."/>
            <person name="Szebenyi C."/>
            <person name="Tomsovsky M."/>
            <person name="Tulloss R.E."/>
            <person name="Uehling J."/>
            <person name="Grigoriev I.V."/>
            <person name="Vagvolgyi C."/>
            <person name="Papp T."/>
            <person name="Martin F.M."/>
            <person name="Miettinen O."/>
            <person name="Hibbett D.S."/>
            <person name="Nagy L.G."/>
        </authorList>
    </citation>
    <scope>NUCLEOTIDE SEQUENCE [LARGE SCALE GENOMIC DNA]</scope>
    <source>
        <strain evidence="1 2">FP101781</strain>
    </source>
</reference>
<keyword evidence="2" id="KW-1185">Reference proteome</keyword>
<sequence length="52" mass="5271">MGYGGDDARIDLDLAAQAPARLVAGTGVRGIKGACAGRGPALWGAWERGECL</sequence>
<dbReference type="Proteomes" id="UP000298030">
    <property type="component" value="Unassembled WGS sequence"/>
</dbReference>
<gene>
    <name evidence="1" type="ORF">FA13DRAFT_116672</name>
</gene>
<organism evidence="1 2">
    <name type="scientific">Coprinellus micaceus</name>
    <name type="common">Glistening ink-cap mushroom</name>
    <name type="synonym">Coprinus micaceus</name>
    <dbReference type="NCBI Taxonomy" id="71717"/>
    <lineage>
        <taxon>Eukaryota</taxon>
        <taxon>Fungi</taxon>
        <taxon>Dikarya</taxon>
        <taxon>Basidiomycota</taxon>
        <taxon>Agaricomycotina</taxon>
        <taxon>Agaricomycetes</taxon>
        <taxon>Agaricomycetidae</taxon>
        <taxon>Agaricales</taxon>
        <taxon>Agaricineae</taxon>
        <taxon>Psathyrellaceae</taxon>
        <taxon>Coprinellus</taxon>
    </lineage>
</organism>